<dbReference type="Pfam" id="PF13646">
    <property type="entry name" value="HEAT_2"/>
    <property type="match status" value="1"/>
</dbReference>
<evidence type="ECO:0000256" key="5">
    <source>
        <dbReference type="ARBA" id="ARBA00023235"/>
    </source>
</evidence>
<dbReference type="InterPro" id="IPR002130">
    <property type="entry name" value="Cyclophilin-type_PPIase_dom"/>
</dbReference>
<organism evidence="7 8">
    <name type="scientific">Hymenobacter nivis</name>
    <dbReference type="NCBI Taxonomy" id="1850093"/>
    <lineage>
        <taxon>Bacteria</taxon>
        <taxon>Pseudomonadati</taxon>
        <taxon>Bacteroidota</taxon>
        <taxon>Cytophagia</taxon>
        <taxon>Cytophagales</taxon>
        <taxon>Hymenobacteraceae</taxon>
        <taxon>Hymenobacter</taxon>
    </lineage>
</organism>
<evidence type="ECO:0000256" key="1">
    <source>
        <dbReference type="ARBA" id="ARBA00007365"/>
    </source>
</evidence>
<dbReference type="GO" id="GO:0003755">
    <property type="term" value="F:peptidyl-prolyl cis-trans isomerase activity"/>
    <property type="evidence" value="ECO:0007669"/>
    <property type="project" value="UniProtKB-KW"/>
</dbReference>
<gene>
    <name evidence="7" type="ORF">EAH73_03380</name>
</gene>
<dbReference type="Gene3D" id="2.40.100.10">
    <property type="entry name" value="Cyclophilin-like"/>
    <property type="match status" value="1"/>
</dbReference>
<evidence type="ECO:0000313" key="7">
    <source>
        <dbReference type="EMBL" id="TPG72284.1"/>
    </source>
</evidence>
<dbReference type="InterPro" id="IPR004155">
    <property type="entry name" value="PBS_lyase_HEAT"/>
</dbReference>
<evidence type="ECO:0000313" key="8">
    <source>
        <dbReference type="Proteomes" id="UP000317646"/>
    </source>
</evidence>
<dbReference type="PANTHER" id="PTHR45625">
    <property type="entry name" value="PEPTIDYL-PROLYL CIS-TRANS ISOMERASE-RELATED"/>
    <property type="match status" value="1"/>
</dbReference>
<dbReference type="PROSITE" id="PS50077">
    <property type="entry name" value="HEAT_REPEAT"/>
    <property type="match status" value="1"/>
</dbReference>
<dbReference type="EMBL" id="RCYZ01000001">
    <property type="protein sequence ID" value="TPG72284.1"/>
    <property type="molecule type" value="Genomic_DNA"/>
</dbReference>
<accession>A0A502HE53</accession>
<evidence type="ECO:0000256" key="4">
    <source>
        <dbReference type="ARBA" id="ARBA00023110"/>
    </source>
</evidence>
<dbReference type="Proteomes" id="UP000317646">
    <property type="component" value="Unassembled WGS sequence"/>
</dbReference>
<dbReference type="PANTHER" id="PTHR45625:SF4">
    <property type="entry name" value="PEPTIDYLPROLYL ISOMERASE DOMAIN AND WD REPEAT-CONTAINING PROTEIN 1"/>
    <property type="match status" value="1"/>
</dbReference>
<dbReference type="PRINTS" id="PR00153">
    <property type="entry name" value="CSAPPISMRASE"/>
</dbReference>
<dbReference type="InterPro" id="IPR029000">
    <property type="entry name" value="Cyclophilin-like_dom_sf"/>
</dbReference>
<dbReference type="Gene3D" id="1.25.10.10">
    <property type="entry name" value="Leucine-rich Repeat Variant"/>
    <property type="match status" value="2"/>
</dbReference>
<dbReference type="CDD" id="cd00317">
    <property type="entry name" value="cyclophilin"/>
    <property type="match status" value="1"/>
</dbReference>
<dbReference type="Pfam" id="PF02985">
    <property type="entry name" value="HEAT"/>
    <property type="match status" value="1"/>
</dbReference>
<keyword evidence="4" id="KW-0697">Rotamase</keyword>
<evidence type="ECO:0000256" key="2">
    <source>
        <dbReference type="ARBA" id="ARBA00013194"/>
    </source>
</evidence>
<keyword evidence="5" id="KW-0413">Isomerase</keyword>
<dbReference type="InterPro" id="IPR044666">
    <property type="entry name" value="Cyclophilin_A-like"/>
</dbReference>
<evidence type="ECO:0000259" key="6">
    <source>
        <dbReference type="PROSITE" id="PS50072"/>
    </source>
</evidence>
<sequence length="701" mass="73946">MGNYQLITKKSFNTLFRMTLLLSRRWGLVPTVLLLAACARTPRPSAGALVPNKYADATLREIGTAQDERNAAALLPFLKNDRPAYRREAALALASVQARAAVPALLPALRDADPGVRRAAAYALGQTGDSLAVDSLRVRVLQEPDALARRYAHEALGRCVTRASLPELWRVPVLTDTARAGAQAWGLARAALRGLSSPEAIRRTVVLLNDFKLNDAPRLAAATALARTPRILNADLARLGGSPLLRLLAQDRSYAVRAAAATALGRLASPLAAPAGAPAGALGGPAPLPAAAGALRRAAARDADYRVRVVALRGLPAGPAEYGASRATVLGALNDRREPVALTAAEWLLAHARGETGDALAAEATRHDAWRVRATLLAAALKVASPASRPSIAGTVEKRYGAATSVYEKGYLLQALGENAGSFDFLQREAFAAGQSPVVGGYALGALVAARRQPDFPAGRQADFAGALRQALAGGDVAQLGTAAEAFADPALVPAAAPADLEALRRAQSNLQLPRDIEAWQGLQQALDKLNHAPQPTPSPVGQARQHPIDWALVQGIPANQRVKISTTQGDIVLELKVNDAPGSVASFVALVRRSFYNGLYFHRVVPDFVVQGGDPRGDGSGSTDYTLRSEFGDLRYQEGSVGLASAGKDTESCQWFITHTPTPHLDGRYTIFAQVVSGMAVVHRLEIGDKIVAVELVANL</sequence>
<dbReference type="PROSITE" id="PS00170">
    <property type="entry name" value="CSA_PPIASE_1"/>
    <property type="match status" value="1"/>
</dbReference>
<dbReference type="InterPro" id="IPR011989">
    <property type="entry name" value="ARM-like"/>
</dbReference>
<dbReference type="InterPro" id="IPR021133">
    <property type="entry name" value="HEAT_type_2"/>
</dbReference>
<dbReference type="AlphaFoldDB" id="A0A502HE53"/>
<dbReference type="Pfam" id="PF00160">
    <property type="entry name" value="Pro_isomerase"/>
    <property type="match status" value="1"/>
</dbReference>
<comment type="caution">
    <text evidence="7">The sequence shown here is derived from an EMBL/GenBank/DDBJ whole genome shotgun (WGS) entry which is preliminary data.</text>
</comment>
<keyword evidence="3" id="KW-0677">Repeat</keyword>
<dbReference type="SMART" id="SM00567">
    <property type="entry name" value="EZ_HEAT"/>
    <property type="match status" value="3"/>
</dbReference>
<dbReference type="InterPro" id="IPR020892">
    <property type="entry name" value="Cyclophilin-type_PPIase_CS"/>
</dbReference>
<comment type="similarity">
    <text evidence="1">Belongs to the cyclophilin-type PPIase family.</text>
</comment>
<dbReference type="PROSITE" id="PS50072">
    <property type="entry name" value="CSA_PPIASE_2"/>
    <property type="match status" value="1"/>
</dbReference>
<dbReference type="SUPFAM" id="SSF48371">
    <property type="entry name" value="ARM repeat"/>
    <property type="match status" value="1"/>
</dbReference>
<proteinExistence type="inferred from homology"/>
<dbReference type="SUPFAM" id="SSF50891">
    <property type="entry name" value="Cyclophilin-like"/>
    <property type="match status" value="1"/>
</dbReference>
<feature type="domain" description="PPIase cyclophilin-type" evidence="6">
    <location>
        <begin position="570"/>
        <end position="687"/>
    </location>
</feature>
<keyword evidence="8" id="KW-1185">Reference proteome</keyword>
<evidence type="ECO:0000256" key="3">
    <source>
        <dbReference type="ARBA" id="ARBA00022737"/>
    </source>
</evidence>
<protein>
    <recommendedName>
        <fullName evidence="2">peptidylprolyl isomerase</fullName>
        <ecNumber evidence="2">5.2.1.8</ecNumber>
    </recommendedName>
</protein>
<dbReference type="InterPro" id="IPR016024">
    <property type="entry name" value="ARM-type_fold"/>
</dbReference>
<dbReference type="EC" id="5.2.1.8" evidence="2"/>
<dbReference type="GO" id="GO:0006457">
    <property type="term" value="P:protein folding"/>
    <property type="evidence" value="ECO:0007669"/>
    <property type="project" value="InterPro"/>
</dbReference>
<reference evidence="7 8" key="1">
    <citation type="journal article" date="2019" name="Environ. Microbiol.">
        <title>Species interactions and distinct microbial communities in high Arctic permafrost affected cryosols are associated with the CH4 and CO2 gas fluxes.</title>
        <authorList>
            <person name="Altshuler I."/>
            <person name="Hamel J."/>
            <person name="Turney S."/>
            <person name="Magnuson E."/>
            <person name="Levesque R."/>
            <person name="Greer C."/>
            <person name="Whyte L.G."/>
        </authorList>
    </citation>
    <scope>NUCLEOTIDE SEQUENCE [LARGE SCALE GENOMIC DNA]</scope>
    <source>
        <strain evidence="7 8">S9.2P</strain>
    </source>
</reference>
<name>A0A502HE53_9BACT</name>
<dbReference type="InterPro" id="IPR000357">
    <property type="entry name" value="HEAT"/>
</dbReference>